<proteinExistence type="predicted"/>
<sequence>MKKLRPLIFLPFAIFVISLLYFTGCSFIDDFINDTLTGNAGDTLWTYQLQDAGFHISSSPLAIGPDGTIYFAAGGGGWNSTDWEPQRIFALNKSDGSLKWKSEQLETWHINSYIVIGDDGTIYVSSATKLYSINPNNGSFNWVWEVPQTLPNGTGSDVYTYGELGPIALASDGSIITKTSGSGSYSRALYNISTSGNINWYYFIYSTPAGTPISVGNNGTIYIFDFTNSNNMYCIRAINPDNGELIWETTANIMEYANNIVIANNGDIIAFVAQDSLARIDYSNHQITWKINVDSHKNKFIDNNGNLIVFNQYTGSSLYNTSNGNLVNNSLTLPHDLLIDDNNQLYGVISDWSPHLSVTDISGNIQWESAMNINGGTIALSSDKVVYFISDNNIFALQADGALAHSGWPKFSHDNRNTFNATKW</sequence>
<gene>
    <name evidence="3" type="ORF">DRP44_02935</name>
</gene>
<dbReference type="InterPro" id="IPR011047">
    <property type="entry name" value="Quinoprotein_ADH-like_sf"/>
</dbReference>
<comment type="caution">
    <text evidence="3">The sequence shown here is derived from an EMBL/GenBank/DDBJ whole genome shotgun (WGS) entry which is preliminary data.</text>
</comment>
<evidence type="ECO:0000313" key="3">
    <source>
        <dbReference type="EMBL" id="RKX67098.1"/>
    </source>
</evidence>
<dbReference type="SUPFAM" id="SSF50998">
    <property type="entry name" value="Quinoprotein alcohol dehydrogenase-like"/>
    <property type="match status" value="1"/>
</dbReference>
<feature type="transmembrane region" description="Helical" evidence="1">
    <location>
        <begin position="7"/>
        <end position="24"/>
    </location>
</feature>
<feature type="domain" description="Pyrrolo-quinoline quinone repeat" evidence="2">
    <location>
        <begin position="39"/>
        <end position="290"/>
    </location>
</feature>
<dbReference type="PANTHER" id="PTHR34512">
    <property type="entry name" value="CELL SURFACE PROTEIN"/>
    <property type="match status" value="1"/>
</dbReference>
<dbReference type="AlphaFoldDB" id="A0A660SBM1"/>
<accession>A0A660SBM1</accession>
<dbReference type="EMBL" id="QNBC01000026">
    <property type="protein sequence ID" value="RKX67098.1"/>
    <property type="molecule type" value="Genomic_DNA"/>
</dbReference>
<dbReference type="Gene3D" id="2.130.10.10">
    <property type="entry name" value="YVTN repeat-like/Quinoprotein amine dehydrogenase"/>
    <property type="match status" value="1"/>
</dbReference>
<dbReference type="Pfam" id="PF13360">
    <property type="entry name" value="PQQ_2"/>
    <property type="match status" value="1"/>
</dbReference>
<keyword evidence="1" id="KW-0812">Transmembrane</keyword>
<dbReference type="Proteomes" id="UP000282321">
    <property type="component" value="Unassembled WGS sequence"/>
</dbReference>
<evidence type="ECO:0000313" key="4">
    <source>
        <dbReference type="Proteomes" id="UP000282321"/>
    </source>
</evidence>
<evidence type="ECO:0000256" key="1">
    <source>
        <dbReference type="SAM" id="Phobius"/>
    </source>
</evidence>
<reference evidence="3 4" key="1">
    <citation type="submission" date="2018-06" db="EMBL/GenBank/DDBJ databases">
        <title>Extensive metabolic versatility and redundancy in microbially diverse, dynamic hydrothermal sediments.</title>
        <authorList>
            <person name="Dombrowski N."/>
            <person name="Teske A."/>
            <person name="Baker B.J."/>
        </authorList>
    </citation>
    <scope>NUCLEOTIDE SEQUENCE [LARGE SCALE GENOMIC DNA]</scope>
    <source>
        <strain evidence="3">B35_G9</strain>
    </source>
</reference>
<dbReference type="InterPro" id="IPR015943">
    <property type="entry name" value="WD40/YVTN_repeat-like_dom_sf"/>
</dbReference>
<dbReference type="SMART" id="SM00564">
    <property type="entry name" value="PQQ"/>
    <property type="match status" value="3"/>
</dbReference>
<organism evidence="3 4">
    <name type="scientific">candidate division TA06 bacterium</name>
    <dbReference type="NCBI Taxonomy" id="2250710"/>
    <lineage>
        <taxon>Bacteria</taxon>
        <taxon>Bacteria division TA06</taxon>
    </lineage>
</organism>
<protein>
    <recommendedName>
        <fullName evidence="2">Pyrrolo-quinoline quinone repeat domain-containing protein</fullName>
    </recommendedName>
</protein>
<dbReference type="InterPro" id="IPR002372">
    <property type="entry name" value="PQQ_rpt_dom"/>
</dbReference>
<name>A0A660SBM1_UNCT6</name>
<keyword evidence="1" id="KW-0472">Membrane</keyword>
<evidence type="ECO:0000259" key="2">
    <source>
        <dbReference type="Pfam" id="PF13360"/>
    </source>
</evidence>
<dbReference type="InterPro" id="IPR018391">
    <property type="entry name" value="PQQ_b-propeller_rpt"/>
</dbReference>
<keyword evidence="1" id="KW-1133">Transmembrane helix</keyword>
<dbReference type="PANTHER" id="PTHR34512:SF30">
    <property type="entry name" value="OUTER MEMBRANE PROTEIN ASSEMBLY FACTOR BAMB"/>
    <property type="match status" value="1"/>
</dbReference>